<dbReference type="EMBL" id="JACIGI010000009">
    <property type="protein sequence ID" value="MBB4285791.1"/>
    <property type="molecule type" value="Genomic_DNA"/>
</dbReference>
<evidence type="ECO:0000256" key="3">
    <source>
        <dbReference type="ARBA" id="ARBA00023012"/>
    </source>
</evidence>
<dbReference type="CDD" id="cd00009">
    <property type="entry name" value="AAA"/>
    <property type="match status" value="1"/>
</dbReference>
<evidence type="ECO:0000256" key="5">
    <source>
        <dbReference type="ARBA" id="ARBA00023125"/>
    </source>
</evidence>
<protein>
    <submittedName>
        <fullName evidence="12">DNA-binding NtrC family response regulator</fullName>
    </submittedName>
</protein>
<name>A0A7W6RZ95_9PROT</name>
<keyword evidence="13" id="KW-1185">Reference proteome</keyword>
<feature type="region of interest" description="Disordered" evidence="9">
    <location>
        <begin position="386"/>
        <end position="425"/>
    </location>
</feature>
<organism evidence="12 13">
    <name type="scientific">Roseospira goensis</name>
    <dbReference type="NCBI Taxonomy" id="391922"/>
    <lineage>
        <taxon>Bacteria</taxon>
        <taxon>Pseudomonadati</taxon>
        <taxon>Pseudomonadota</taxon>
        <taxon>Alphaproteobacteria</taxon>
        <taxon>Rhodospirillales</taxon>
        <taxon>Rhodospirillaceae</taxon>
        <taxon>Roseospira</taxon>
    </lineage>
</organism>
<dbReference type="PROSITE" id="PS50110">
    <property type="entry name" value="RESPONSE_REGULATORY"/>
    <property type="match status" value="1"/>
</dbReference>
<dbReference type="Pfam" id="PF00072">
    <property type="entry name" value="Response_reg"/>
    <property type="match status" value="1"/>
</dbReference>
<gene>
    <name evidence="12" type="ORF">GGD88_001511</name>
</gene>
<dbReference type="Gene3D" id="1.10.8.60">
    <property type="match status" value="1"/>
</dbReference>
<dbReference type="InterPro" id="IPR009057">
    <property type="entry name" value="Homeodomain-like_sf"/>
</dbReference>
<dbReference type="Pfam" id="PF02954">
    <property type="entry name" value="HTH_8"/>
    <property type="match status" value="1"/>
</dbReference>
<dbReference type="SMART" id="SM00448">
    <property type="entry name" value="REC"/>
    <property type="match status" value="1"/>
</dbReference>
<dbReference type="AlphaFoldDB" id="A0A7W6RZ95"/>
<feature type="compositionally biased region" description="Low complexity" evidence="9">
    <location>
        <begin position="398"/>
        <end position="412"/>
    </location>
</feature>
<dbReference type="InterPro" id="IPR025943">
    <property type="entry name" value="Sigma_54_int_dom_ATP-bd_2"/>
</dbReference>
<keyword evidence="6" id="KW-0010">Activator</keyword>
<evidence type="ECO:0000256" key="2">
    <source>
        <dbReference type="ARBA" id="ARBA00022840"/>
    </source>
</evidence>
<evidence type="ECO:0000259" key="10">
    <source>
        <dbReference type="PROSITE" id="PS50045"/>
    </source>
</evidence>
<dbReference type="Pfam" id="PF00158">
    <property type="entry name" value="Sigma54_activat"/>
    <property type="match status" value="1"/>
</dbReference>
<feature type="compositionally biased region" description="Pro residues" evidence="9">
    <location>
        <begin position="388"/>
        <end position="397"/>
    </location>
</feature>
<dbReference type="Pfam" id="PF25601">
    <property type="entry name" value="AAA_lid_14"/>
    <property type="match status" value="1"/>
</dbReference>
<proteinExistence type="predicted"/>
<dbReference type="GO" id="GO:0006355">
    <property type="term" value="P:regulation of DNA-templated transcription"/>
    <property type="evidence" value="ECO:0007669"/>
    <property type="project" value="InterPro"/>
</dbReference>
<dbReference type="InterPro" id="IPR027417">
    <property type="entry name" value="P-loop_NTPase"/>
</dbReference>
<dbReference type="PANTHER" id="PTHR32071">
    <property type="entry name" value="TRANSCRIPTIONAL REGULATORY PROTEIN"/>
    <property type="match status" value="1"/>
</dbReference>
<evidence type="ECO:0000313" key="13">
    <source>
        <dbReference type="Proteomes" id="UP000555728"/>
    </source>
</evidence>
<dbReference type="SMART" id="SM00382">
    <property type="entry name" value="AAA"/>
    <property type="match status" value="1"/>
</dbReference>
<comment type="caution">
    <text evidence="12">The sequence shown here is derived from an EMBL/GenBank/DDBJ whole genome shotgun (WGS) entry which is preliminary data.</text>
</comment>
<keyword evidence="8" id="KW-0597">Phosphoprotein</keyword>
<keyword evidence="3" id="KW-0902">Two-component regulatory system</keyword>
<dbReference type="Gene3D" id="3.40.50.300">
    <property type="entry name" value="P-loop containing nucleotide triphosphate hydrolases"/>
    <property type="match status" value="1"/>
</dbReference>
<evidence type="ECO:0000256" key="1">
    <source>
        <dbReference type="ARBA" id="ARBA00022741"/>
    </source>
</evidence>
<sequence>MARVYMEYLADLPWAVDLAETGAEARRLLGRGGHVAAILDLLLPDASGLDILREIRAGSPDMAVIVVTSQGSMQVAVEAMRDGADDFLTKPFAADRLRVTLKNAVERHAMAGTIRRIRQEIGRETFHGFIGSSLAMQGVYRTIEAAAPSRASVFITGESGTGKEVCAEALHRAGPRAAGPFVALNCAAIPHELIESEIFGHVKGAFTGAIADRQGAAARADGGTLFLDEICEMDLGLQAKLLRFIQTGTFTPVGGARVESVSVRFICATNRDPWAEVQAGRFREDLYFRLHVIPIHLPPLRERDSDVVEIARALLERFAAEEGRDFQGFTPEAEALLLRLPWPGNVRQLQNVLRNVVVLNAGPLVTAEMLDGPTRALGAALSAAPAPAAAPAPPEPASTPAAGASGATGASAPPAPPGAGTGALDSLREAHGLRPMWQVEWEHMTAALKACQGNVPRAAALLEVSPSTIYRRIRQFGDPVSGASAAGTGGRATG</sequence>
<dbReference type="Proteomes" id="UP000555728">
    <property type="component" value="Unassembled WGS sequence"/>
</dbReference>
<dbReference type="SUPFAM" id="SSF52540">
    <property type="entry name" value="P-loop containing nucleoside triphosphate hydrolases"/>
    <property type="match status" value="1"/>
</dbReference>
<dbReference type="Gene3D" id="3.40.50.2300">
    <property type="match status" value="1"/>
</dbReference>
<evidence type="ECO:0000313" key="12">
    <source>
        <dbReference type="EMBL" id="MBB4285791.1"/>
    </source>
</evidence>
<feature type="domain" description="Response regulatory" evidence="11">
    <location>
        <begin position="1"/>
        <end position="105"/>
    </location>
</feature>
<accession>A0A7W6RZ95</accession>
<evidence type="ECO:0000256" key="8">
    <source>
        <dbReference type="PROSITE-ProRule" id="PRU00169"/>
    </source>
</evidence>
<dbReference type="InterPro" id="IPR003593">
    <property type="entry name" value="AAA+_ATPase"/>
</dbReference>
<evidence type="ECO:0000259" key="11">
    <source>
        <dbReference type="PROSITE" id="PS50110"/>
    </source>
</evidence>
<dbReference type="PROSITE" id="PS00688">
    <property type="entry name" value="SIGMA54_INTERACT_3"/>
    <property type="match status" value="1"/>
</dbReference>
<reference evidence="12 13" key="1">
    <citation type="submission" date="2020-08" db="EMBL/GenBank/DDBJ databases">
        <title>Genome sequencing of Purple Non-Sulfur Bacteria from various extreme environments.</title>
        <authorList>
            <person name="Mayer M."/>
        </authorList>
    </citation>
    <scope>NUCLEOTIDE SEQUENCE [LARGE SCALE GENOMIC DNA]</scope>
    <source>
        <strain evidence="12 13">JA135</strain>
    </source>
</reference>
<keyword evidence="1" id="KW-0547">Nucleotide-binding</keyword>
<dbReference type="GO" id="GO:0043565">
    <property type="term" value="F:sequence-specific DNA binding"/>
    <property type="evidence" value="ECO:0007669"/>
    <property type="project" value="InterPro"/>
</dbReference>
<dbReference type="GO" id="GO:0005524">
    <property type="term" value="F:ATP binding"/>
    <property type="evidence" value="ECO:0007669"/>
    <property type="project" value="UniProtKB-KW"/>
</dbReference>
<dbReference type="InterPro" id="IPR058031">
    <property type="entry name" value="AAA_lid_NorR"/>
</dbReference>
<dbReference type="PANTHER" id="PTHR32071:SF117">
    <property type="entry name" value="PTS-DEPENDENT DIHYDROXYACETONE KINASE OPERON REGULATORY PROTEIN-RELATED"/>
    <property type="match status" value="1"/>
</dbReference>
<dbReference type="GO" id="GO:0000160">
    <property type="term" value="P:phosphorelay signal transduction system"/>
    <property type="evidence" value="ECO:0007669"/>
    <property type="project" value="UniProtKB-KW"/>
</dbReference>
<dbReference type="InterPro" id="IPR002078">
    <property type="entry name" value="Sigma_54_int"/>
</dbReference>
<feature type="domain" description="Sigma-54 factor interaction" evidence="10">
    <location>
        <begin position="129"/>
        <end position="358"/>
    </location>
</feature>
<keyword evidence="5 12" id="KW-0238">DNA-binding</keyword>
<dbReference type="SUPFAM" id="SSF52172">
    <property type="entry name" value="CheY-like"/>
    <property type="match status" value="1"/>
</dbReference>
<dbReference type="InterPro" id="IPR025944">
    <property type="entry name" value="Sigma_54_int_dom_CS"/>
</dbReference>
<dbReference type="FunFam" id="3.40.50.300:FF:000006">
    <property type="entry name" value="DNA-binding transcriptional regulator NtrC"/>
    <property type="match status" value="1"/>
</dbReference>
<feature type="modified residue" description="4-aspartylphosphate" evidence="8">
    <location>
        <position position="40"/>
    </location>
</feature>
<dbReference type="PROSITE" id="PS00676">
    <property type="entry name" value="SIGMA54_INTERACT_2"/>
    <property type="match status" value="1"/>
</dbReference>
<dbReference type="InterPro" id="IPR002197">
    <property type="entry name" value="HTH_Fis"/>
</dbReference>
<dbReference type="PROSITE" id="PS50045">
    <property type="entry name" value="SIGMA54_INTERACT_4"/>
    <property type="match status" value="1"/>
</dbReference>
<evidence type="ECO:0000256" key="6">
    <source>
        <dbReference type="ARBA" id="ARBA00023159"/>
    </source>
</evidence>
<evidence type="ECO:0000256" key="4">
    <source>
        <dbReference type="ARBA" id="ARBA00023015"/>
    </source>
</evidence>
<dbReference type="InterPro" id="IPR011006">
    <property type="entry name" value="CheY-like_superfamily"/>
</dbReference>
<evidence type="ECO:0000256" key="9">
    <source>
        <dbReference type="SAM" id="MobiDB-lite"/>
    </source>
</evidence>
<evidence type="ECO:0000256" key="7">
    <source>
        <dbReference type="ARBA" id="ARBA00023163"/>
    </source>
</evidence>
<dbReference type="Gene3D" id="1.10.10.60">
    <property type="entry name" value="Homeodomain-like"/>
    <property type="match status" value="1"/>
</dbReference>
<keyword evidence="2" id="KW-0067">ATP-binding</keyword>
<keyword evidence="4" id="KW-0805">Transcription regulation</keyword>
<keyword evidence="7" id="KW-0804">Transcription</keyword>
<dbReference type="SUPFAM" id="SSF46689">
    <property type="entry name" value="Homeodomain-like"/>
    <property type="match status" value="1"/>
</dbReference>
<dbReference type="InterPro" id="IPR001789">
    <property type="entry name" value="Sig_transdc_resp-reg_receiver"/>
</dbReference>